<reference evidence="2 3" key="1">
    <citation type="submission" date="2019-08" db="EMBL/GenBank/DDBJ databases">
        <title>Genome of Phaeodactylibacter luteus.</title>
        <authorList>
            <person name="Bowman J.P."/>
        </authorList>
    </citation>
    <scope>NUCLEOTIDE SEQUENCE [LARGE SCALE GENOMIC DNA]</scope>
    <source>
        <strain evidence="2 3">KCTC 42180</strain>
    </source>
</reference>
<dbReference type="RefSeq" id="WP_147166338.1">
    <property type="nucleotide sequence ID" value="NZ_VOOR01000007.1"/>
</dbReference>
<dbReference type="Gene3D" id="3.40.50.1820">
    <property type="entry name" value="alpha/beta hydrolase"/>
    <property type="match status" value="1"/>
</dbReference>
<organism evidence="2 3">
    <name type="scientific">Phaeodactylibacter luteus</name>
    <dbReference type="NCBI Taxonomy" id="1564516"/>
    <lineage>
        <taxon>Bacteria</taxon>
        <taxon>Pseudomonadati</taxon>
        <taxon>Bacteroidota</taxon>
        <taxon>Saprospiria</taxon>
        <taxon>Saprospirales</taxon>
        <taxon>Haliscomenobacteraceae</taxon>
        <taxon>Phaeodactylibacter</taxon>
    </lineage>
</organism>
<dbReference type="InterPro" id="IPR000073">
    <property type="entry name" value="AB_hydrolase_1"/>
</dbReference>
<dbReference type="PRINTS" id="PR00111">
    <property type="entry name" value="ABHYDROLASE"/>
</dbReference>
<dbReference type="GO" id="GO:0016787">
    <property type="term" value="F:hydrolase activity"/>
    <property type="evidence" value="ECO:0007669"/>
    <property type="project" value="UniProtKB-KW"/>
</dbReference>
<evidence type="ECO:0000313" key="2">
    <source>
        <dbReference type="EMBL" id="TXB66549.1"/>
    </source>
</evidence>
<keyword evidence="3" id="KW-1185">Reference proteome</keyword>
<dbReference type="Proteomes" id="UP000321580">
    <property type="component" value="Unassembled WGS sequence"/>
</dbReference>
<gene>
    <name evidence="2" type="ORF">FRY97_05005</name>
</gene>
<dbReference type="InterPro" id="IPR029058">
    <property type="entry name" value="AB_hydrolase_fold"/>
</dbReference>
<protein>
    <submittedName>
        <fullName evidence="2">Alpha/beta hydrolase</fullName>
    </submittedName>
</protein>
<keyword evidence="2" id="KW-0378">Hydrolase</keyword>
<accession>A0A5C6RXJ6</accession>
<dbReference type="PANTHER" id="PTHR43798:SF33">
    <property type="entry name" value="HYDROLASE, PUTATIVE (AFU_ORTHOLOGUE AFUA_2G14860)-RELATED"/>
    <property type="match status" value="1"/>
</dbReference>
<name>A0A5C6RXJ6_9BACT</name>
<proteinExistence type="predicted"/>
<sequence>MPQPSNFETLLQLMRQEAAVDHAYVEAAGIKTSYLTAGAGPALLLLHGAGGGAVNWYKILPSLARNFRVIAPDKPGYGESDKPWGDYSQDFYTRWLAALIEKLDIPSFFLAGSSQGGAVSLAYSLKHPGQVRKLVLSDAAGLSDDWDRSIIPKMVLYRLFPSDFWGRLLGNNVMKDPSVAHPAWHRYSMEVIRKPGGRYPFFLGRGKAVRTFTDEELRSVSMPTLIIWGEDETFFPLSHAHKAARLIPRQQLAILPQAGHLPWMEQPTLFTSQLTDFLLSG</sequence>
<evidence type="ECO:0000313" key="3">
    <source>
        <dbReference type="Proteomes" id="UP000321580"/>
    </source>
</evidence>
<dbReference type="PANTHER" id="PTHR43798">
    <property type="entry name" value="MONOACYLGLYCEROL LIPASE"/>
    <property type="match status" value="1"/>
</dbReference>
<feature type="domain" description="AB hydrolase-1" evidence="1">
    <location>
        <begin position="41"/>
        <end position="155"/>
    </location>
</feature>
<dbReference type="InterPro" id="IPR050266">
    <property type="entry name" value="AB_hydrolase_sf"/>
</dbReference>
<dbReference type="AlphaFoldDB" id="A0A5C6RXJ6"/>
<dbReference type="GO" id="GO:0016020">
    <property type="term" value="C:membrane"/>
    <property type="evidence" value="ECO:0007669"/>
    <property type="project" value="TreeGrafter"/>
</dbReference>
<dbReference type="EMBL" id="VOOR01000007">
    <property type="protein sequence ID" value="TXB66549.1"/>
    <property type="molecule type" value="Genomic_DNA"/>
</dbReference>
<evidence type="ECO:0000259" key="1">
    <source>
        <dbReference type="Pfam" id="PF00561"/>
    </source>
</evidence>
<dbReference type="SUPFAM" id="SSF53474">
    <property type="entry name" value="alpha/beta-Hydrolases"/>
    <property type="match status" value="1"/>
</dbReference>
<dbReference type="Pfam" id="PF00561">
    <property type="entry name" value="Abhydrolase_1"/>
    <property type="match status" value="1"/>
</dbReference>
<dbReference type="OrthoDB" id="9773293at2"/>
<comment type="caution">
    <text evidence="2">The sequence shown here is derived from an EMBL/GenBank/DDBJ whole genome shotgun (WGS) entry which is preliminary data.</text>
</comment>